<comment type="similarity">
    <text evidence="3 11">Belongs to the UbiA prenyltransferase family.</text>
</comment>
<evidence type="ECO:0000256" key="12">
    <source>
        <dbReference type="NCBIfam" id="TIGR01474"/>
    </source>
</evidence>
<dbReference type="PANTHER" id="PTHR11048">
    <property type="entry name" value="PRENYLTRANSFERASES"/>
    <property type="match status" value="1"/>
</dbReference>
<comment type="pathway">
    <text evidence="11">Cofactor biosynthesis; ubiquinone biosynthesis.</text>
</comment>
<evidence type="ECO:0000256" key="9">
    <source>
        <dbReference type="ARBA" id="ARBA00022989"/>
    </source>
</evidence>
<keyword evidence="11" id="KW-0460">Magnesium</keyword>
<feature type="transmembrane region" description="Helical" evidence="11">
    <location>
        <begin position="164"/>
        <end position="184"/>
    </location>
</feature>
<keyword evidence="7 11" id="KW-0831">Ubiquinone biosynthesis</keyword>
<accession>A0ABQ4QTB7</accession>
<evidence type="ECO:0000256" key="11">
    <source>
        <dbReference type="HAMAP-Rule" id="MF_01635"/>
    </source>
</evidence>
<comment type="cofactor">
    <cofactor evidence="1 11">
        <name>Mg(2+)</name>
        <dbReference type="ChEBI" id="CHEBI:18420"/>
    </cofactor>
</comment>
<dbReference type="InterPro" id="IPR044878">
    <property type="entry name" value="UbiA_sf"/>
</dbReference>
<keyword evidence="6 11" id="KW-0808">Transferase</keyword>
<evidence type="ECO:0000256" key="3">
    <source>
        <dbReference type="ARBA" id="ARBA00005985"/>
    </source>
</evidence>
<dbReference type="InterPro" id="IPR000537">
    <property type="entry name" value="UbiA_prenyltransferase"/>
</dbReference>
<evidence type="ECO:0000256" key="1">
    <source>
        <dbReference type="ARBA" id="ARBA00001946"/>
    </source>
</evidence>
<keyword evidence="8 11" id="KW-0812">Transmembrane</keyword>
<dbReference type="RefSeq" id="WP_128561438.1">
    <property type="nucleotide sequence ID" value="NZ_BPQH01000002.1"/>
</dbReference>
<dbReference type="EMBL" id="BPQH01000002">
    <property type="protein sequence ID" value="GJD48189.1"/>
    <property type="molecule type" value="Genomic_DNA"/>
</dbReference>
<sequence length="313" mass="33895">MMAANDRPVADAVRGHWVDRHAPAAVRPYLRLARIERPIGWWLLLLPCWWSASLAAIAAGRIGPDAWHLVLFLVGAVAMRGAGSTYNDIADRDLDARVERTRLRPLPSGRLRVRHALAFLAVQALVGLAVLLQFNRFAILVGIASLAPVAIYPFMKRVMPVPQLVLGLAFAWGALMGWACLLGRLDAPALWLYAGAIAWVIGYDTIYAVQDIEDDEIAGIKSSARFFGTRVREAVAACFLVTVLCLGLALRGAGAGPVGLLGLALFAGHLAWQVWRLEPRDGAGALRLFRANRDAGLILFAGLTLDAIWQGLA</sequence>
<dbReference type="InterPro" id="IPR006370">
    <property type="entry name" value="HB_polyprenyltransferase-like"/>
</dbReference>
<dbReference type="Pfam" id="PF01040">
    <property type="entry name" value="UbiA"/>
    <property type="match status" value="1"/>
</dbReference>
<evidence type="ECO:0000256" key="5">
    <source>
        <dbReference type="ARBA" id="ARBA00022519"/>
    </source>
</evidence>
<dbReference type="PANTHER" id="PTHR11048:SF28">
    <property type="entry name" value="4-HYDROXYBENZOATE POLYPRENYLTRANSFERASE, MITOCHONDRIAL"/>
    <property type="match status" value="1"/>
</dbReference>
<name>A0ABQ4QTB7_9HYPH</name>
<dbReference type="NCBIfam" id="TIGR01474">
    <property type="entry name" value="ubiA_proteo"/>
    <property type="match status" value="1"/>
</dbReference>
<dbReference type="EC" id="2.5.1.39" evidence="11 12"/>
<evidence type="ECO:0000313" key="13">
    <source>
        <dbReference type="EMBL" id="GJD48189.1"/>
    </source>
</evidence>
<dbReference type="HAMAP" id="MF_01635">
    <property type="entry name" value="UbiA"/>
    <property type="match status" value="1"/>
</dbReference>
<feature type="transmembrane region" description="Helical" evidence="11">
    <location>
        <begin position="111"/>
        <end position="131"/>
    </location>
</feature>
<keyword evidence="14" id="KW-1185">Reference proteome</keyword>
<dbReference type="CDD" id="cd13959">
    <property type="entry name" value="PT_UbiA_COQ2"/>
    <property type="match status" value="1"/>
</dbReference>
<keyword evidence="9 11" id="KW-1133">Transmembrane helix</keyword>
<keyword evidence="10 11" id="KW-0472">Membrane</keyword>
<keyword evidence="4 11" id="KW-1003">Cell membrane</keyword>
<dbReference type="Gene3D" id="1.10.357.140">
    <property type="entry name" value="UbiA prenyltransferase"/>
    <property type="match status" value="1"/>
</dbReference>
<dbReference type="InterPro" id="IPR030470">
    <property type="entry name" value="UbiA_prenylTrfase_CS"/>
</dbReference>
<dbReference type="PROSITE" id="PS00943">
    <property type="entry name" value="UBIA"/>
    <property type="match status" value="1"/>
</dbReference>
<organism evidence="13 14">
    <name type="scientific">Methylobacterium crusticola</name>
    <dbReference type="NCBI Taxonomy" id="1697972"/>
    <lineage>
        <taxon>Bacteria</taxon>
        <taxon>Pseudomonadati</taxon>
        <taxon>Pseudomonadota</taxon>
        <taxon>Alphaproteobacteria</taxon>
        <taxon>Hyphomicrobiales</taxon>
        <taxon>Methylobacteriaceae</taxon>
        <taxon>Methylobacterium</taxon>
    </lineage>
</organism>
<comment type="function">
    <text evidence="11">Catalyzes the prenylation of para-hydroxybenzoate (PHB) with an all-trans polyprenyl group. Mediates the second step in the final reaction sequence of ubiquinone-8 (UQ-8) biosynthesis, which is the condensation of the polyisoprenoid side chain with PHB, generating the first membrane-bound Q intermediate 3-octaprenyl-4-hydroxybenzoate.</text>
</comment>
<feature type="transmembrane region" description="Helical" evidence="11">
    <location>
        <begin position="39"/>
        <end position="60"/>
    </location>
</feature>
<evidence type="ECO:0000256" key="10">
    <source>
        <dbReference type="ARBA" id="ARBA00023136"/>
    </source>
</evidence>
<dbReference type="Proteomes" id="UP001055167">
    <property type="component" value="Unassembled WGS sequence"/>
</dbReference>
<feature type="transmembrane region" description="Helical" evidence="11">
    <location>
        <begin position="295"/>
        <end position="312"/>
    </location>
</feature>
<evidence type="ECO:0000256" key="8">
    <source>
        <dbReference type="ARBA" id="ARBA00022692"/>
    </source>
</evidence>
<gene>
    <name evidence="11 13" type="primary">ubiA</name>
    <name evidence="13" type="ORF">OPKNFCMD_0905</name>
</gene>
<comment type="catalytic activity">
    <reaction evidence="11">
        <text>all-trans-octaprenyl diphosphate + 4-hydroxybenzoate = 4-hydroxy-3-(all-trans-octaprenyl)benzoate + diphosphate</text>
        <dbReference type="Rhea" id="RHEA:27782"/>
        <dbReference type="ChEBI" id="CHEBI:1617"/>
        <dbReference type="ChEBI" id="CHEBI:17879"/>
        <dbReference type="ChEBI" id="CHEBI:33019"/>
        <dbReference type="ChEBI" id="CHEBI:57711"/>
        <dbReference type="EC" id="2.5.1.39"/>
    </reaction>
</comment>
<keyword evidence="5 11" id="KW-0997">Cell inner membrane</keyword>
<dbReference type="Gene3D" id="1.20.120.1780">
    <property type="entry name" value="UbiA prenyltransferase"/>
    <property type="match status" value="1"/>
</dbReference>
<feature type="transmembrane region" description="Helical" evidence="11">
    <location>
        <begin position="137"/>
        <end position="155"/>
    </location>
</feature>
<evidence type="ECO:0000256" key="4">
    <source>
        <dbReference type="ARBA" id="ARBA00022475"/>
    </source>
</evidence>
<reference evidence="13" key="2">
    <citation type="submission" date="2021-08" db="EMBL/GenBank/DDBJ databases">
        <authorList>
            <person name="Tani A."/>
            <person name="Ola A."/>
            <person name="Ogura Y."/>
            <person name="Katsura K."/>
            <person name="Hayashi T."/>
        </authorList>
    </citation>
    <scope>NUCLEOTIDE SEQUENCE</scope>
    <source>
        <strain evidence="13">KCTC 52305</strain>
    </source>
</reference>
<dbReference type="InterPro" id="IPR039653">
    <property type="entry name" value="Prenyltransferase"/>
</dbReference>
<feature type="transmembrane region" description="Helical" evidence="11">
    <location>
        <begin position="256"/>
        <end position="275"/>
    </location>
</feature>
<evidence type="ECO:0000256" key="7">
    <source>
        <dbReference type="ARBA" id="ARBA00022688"/>
    </source>
</evidence>
<feature type="transmembrane region" description="Helical" evidence="11">
    <location>
        <begin position="190"/>
        <end position="210"/>
    </location>
</feature>
<proteinExistence type="inferred from homology"/>
<comment type="subcellular location">
    <subcellularLocation>
        <location evidence="11">Cell inner membrane</location>
        <topology evidence="11">Multi-pass membrane protein</topology>
    </subcellularLocation>
    <subcellularLocation>
        <location evidence="2">Membrane</location>
        <topology evidence="2">Multi-pass membrane protein</topology>
    </subcellularLocation>
</comment>
<reference evidence="13" key="1">
    <citation type="journal article" date="2021" name="Front. Microbiol.">
        <title>Comprehensive Comparative Genomics and Phenotyping of Methylobacterium Species.</title>
        <authorList>
            <person name="Alessa O."/>
            <person name="Ogura Y."/>
            <person name="Fujitani Y."/>
            <person name="Takami H."/>
            <person name="Hayashi T."/>
            <person name="Sahin N."/>
            <person name="Tani A."/>
        </authorList>
    </citation>
    <scope>NUCLEOTIDE SEQUENCE</scope>
    <source>
        <strain evidence="13">KCTC 52305</strain>
    </source>
</reference>
<evidence type="ECO:0000256" key="6">
    <source>
        <dbReference type="ARBA" id="ARBA00022679"/>
    </source>
</evidence>
<comment type="caution">
    <text evidence="13">The sequence shown here is derived from an EMBL/GenBank/DDBJ whole genome shotgun (WGS) entry which is preliminary data.</text>
</comment>
<evidence type="ECO:0000256" key="2">
    <source>
        <dbReference type="ARBA" id="ARBA00004141"/>
    </source>
</evidence>
<protein>
    <recommendedName>
        <fullName evidence="11 12">4-hydroxybenzoate octaprenyltransferase</fullName>
        <ecNumber evidence="11 12">2.5.1.39</ecNumber>
    </recommendedName>
    <alternativeName>
        <fullName evidence="11">4-HB polyprenyltransferase</fullName>
    </alternativeName>
</protein>
<evidence type="ECO:0000313" key="14">
    <source>
        <dbReference type="Proteomes" id="UP001055167"/>
    </source>
</evidence>